<sequence>MSNPFLSSSGYSVRIGPHLLPSRYLPSQQRSDRSLRQASPKRLHSNPKVKQINREKSFQMCLMEVFEHRVCRHRVKSGVVDKCTKYYSLEAAAKRSMDSDFDFYSCGTLNYAIVQKDGFCSDNCPAVSKTAKEPARRKKEAREDAKKQERGKVLWGRKEGREQAELRDKEGKLRITPLWETAVGGTAARRAPDQPPATSTPRTRQSMPQSAPPRLADRPLHPNALSSPPPHSNALEIRADTNRPDAYRQGTPSRRGVPEARSPAVTRGVARNQPVLVRPPAVCQPSRATSSNALCHNHQTSSLQARPPQTQQIRRKPVPGQRAGTYPPPPSQEHATSDLEARPPQAHQIRRKPVPGQRAETYPQPQSQAPPFSLEDCAGPPVPPKDPPRRPYPNVAPPQSTAASASDRRTPRQAYGEVDPELVPAPLFANRQPERAARRDLTIQGSNPSPGVRRDPVAVEGYPPNPSIEHGRLPARASSHPPAAIRGPVAVERYRPNLMFANQRRAAEEASKNPGTRKSRNSTRILCNLFKRRSPSPDFVSRDAARVEQGRGSSWRS</sequence>
<reference evidence="2" key="1">
    <citation type="journal article" date="2023" name="Mol. Phylogenet. Evol.">
        <title>Genome-scale phylogeny and comparative genomics of the fungal order Sordariales.</title>
        <authorList>
            <person name="Hensen N."/>
            <person name="Bonometti L."/>
            <person name="Westerberg I."/>
            <person name="Brannstrom I.O."/>
            <person name="Guillou S."/>
            <person name="Cros-Aarteil S."/>
            <person name="Calhoun S."/>
            <person name="Haridas S."/>
            <person name="Kuo A."/>
            <person name="Mondo S."/>
            <person name="Pangilinan J."/>
            <person name="Riley R."/>
            <person name="LaButti K."/>
            <person name="Andreopoulos B."/>
            <person name="Lipzen A."/>
            <person name="Chen C."/>
            <person name="Yan M."/>
            <person name="Daum C."/>
            <person name="Ng V."/>
            <person name="Clum A."/>
            <person name="Steindorff A."/>
            <person name="Ohm R.A."/>
            <person name="Martin F."/>
            <person name="Silar P."/>
            <person name="Natvig D.O."/>
            <person name="Lalanne C."/>
            <person name="Gautier V."/>
            <person name="Ament-Velasquez S.L."/>
            <person name="Kruys A."/>
            <person name="Hutchinson M.I."/>
            <person name="Powell A.J."/>
            <person name="Barry K."/>
            <person name="Miller A.N."/>
            <person name="Grigoriev I.V."/>
            <person name="Debuchy R."/>
            <person name="Gladieux P."/>
            <person name="Hiltunen Thoren M."/>
            <person name="Johannesson H."/>
        </authorList>
    </citation>
    <scope>NUCLEOTIDE SEQUENCE</scope>
    <source>
        <strain evidence="2">CBS 508.74</strain>
    </source>
</reference>
<dbReference type="AlphaFoldDB" id="A0AAN6TN39"/>
<evidence type="ECO:0000256" key="1">
    <source>
        <dbReference type="SAM" id="MobiDB-lite"/>
    </source>
</evidence>
<gene>
    <name evidence="2" type="ORF">N656DRAFT_24814</name>
</gene>
<dbReference type="Proteomes" id="UP001302812">
    <property type="component" value="Unassembled WGS sequence"/>
</dbReference>
<reference evidence="2" key="2">
    <citation type="submission" date="2023-05" db="EMBL/GenBank/DDBJ databases">
        <authorList>
            <consortium name="Lawrence Berkeley National Laboratory"/>
            <person name="Steindorff A."/>
            <person name="Hensen N."/>
            <person name="Bonometti L."/>
            <person name="Westerberg I."/>
            <person name="Brannstrom I.O."/>
            <person name="Guillou S."/>
            <person name="Cros-Aarteil S."/>
            <person name="Calhoun S."/>
            <person name="Haridas S."/>
            <person name="Kuo A."/>
            <person name="Mondo S."/>
            <person name="Pangilinan J."/>
            <person name="Riley R."/>
            <person name="Labutti K."/>
            <person name="Andreopoulos B."/>
            <person name="Lipzen A."/>
            <person name="Chen C."/>
            <person name="Yanf M."/>
            <person name="Daum C."/>
            <person name="Ng V."/>
            <person name="Clum A."/>
            <person name="Ohm R."/>
            <person name="Martin F."/>
            <person name="Silar P."/>
            <person name="Natvig D."/>
            <person name="Lalanne C."/>
            <person name="Gautier V."/>
            <person name="Ament-Velasquez S.L."/>
            <person name="Kruys A."/>
            <person name="Hutchinson M.I."/>
            <person name="Powell A.J."/>
            <person name="Barry K."/>
            <person name="Miller A.N."/>
            <person name="Grigoriev I.V."/>
            <person name="Debuchy R."/>
            <person name="Gladieux P."/>
            <person name="Thoren M.H."/>
            <person name="Johannesson H."/>
        </authorList>
    </citation>
    <scope>NUCLEOTIDE SEQUENCE</scope>
    <source>
        <strain evidence="2">CBS 508.74</strain>
    </source>
</reference>
<accession>A0AAN6TN39</accession>
<feature type="compositionally biased region" description="Basic and acidic residues" evidence="1">
    <location>
        <begin position="130"/>
        <end position="156"/>
    </location>
</feature>
<feature type="compositionally biased region" description="Polar residues" evidence="1">
    <location>
        <begin position="196"/>
        <end position="209"/>
    </location>
</feature>
<feature type="compositionally biased region" description="Basic and acidic residues" evidence="1">
    <location>
        <begin position="237"/>
        <end position="246"/>
    </location>
</feature>
<evidence type="ECO:0000313" key="2">
    <source>
        <dbReference type="EMBL" id="KAK4117266.1"/>
    </source>
</evidence>
<dbReference type="GeneID" id="89933123"/>
<keyword evidence="3" id="KW-1185">Reference proteome</keyword>
<name>A0AAN6TN39_9PEZI</name>
<organism evidence="2 3">
    <name type="scientific">Canariomyces notabilis</name>
    <dbReference type="NCBI Taxonomy" id="2074819"/>
    <lineage>
        <taxon>Eukaryota</taxon>
        <taxon>Fungi</taxon>
        <taxon>Dikarya</taxon>
        <taxon>Ascomycota</taxon>
        <taxon>Pezizomycotina</taxon>
        <taxon>Sordariomycetes</taxon>
        <taxon>Sordariomycetidae</taxon>
        <taxon>Sordariales</taxon>
        <taxon>Chaetomiaceae</taxon>
        <taxon>Canariomyces</taxon>
    </lineage>
</organism>
<feature type="compositionally biased region" description="Basic and acidic residues" evidence="1">
    <location>
        <begin position="540"/>
        <end position="549"/>
    </location>
</feature>
<dbReference type="EMBL" id="MU853332">
    <property type="protein sequence ID" value="KAK4117266.1"/>
    <property type="molecule type" value="Genomic_DNA"/>
</dbReference>
<protein>
    <submittedName>
        <fullName evidence="2">Uncharacterized protein</fullName>
    </submittedName>
</protein>
<dbReference type="RefSeq" id="XP_064674836.1">
    <property type="nucleotide sequence ID" value="XM_064809000.1"/>
</dbReference>
<feature type="region of interest" description="Disordered" evidence="1">
    <location>
        <begin position="505"/>
        <end position="557"/>
    </location>
</feature>
<proteinExistence type="predicted"/>
<feature type="compositionally biased region" description="Polar residues" evidence="1">
    <location>
        <begin position="286"/>
        <end position="312"/>
    </location>
</feature>
<comment type="caution">
    <text evidence="2">The sequence shown here is derived from an EMBL/GenBank/DDBJ whole genome shotgun (WGS) entry which is preliminary data.</text>
</comment>
<evidence type="ECO:0000313" key="3">
    <source>
        <dbReference type="Proteomes" id="UP001302812"/>
    </source>
</evidence>
<feature type="compositionally biased region" description="Pro residues" evidence="1">
    <location>
        <begin position="380"/>
        <end position="396"/>
    </location>
</feature>
<feature type="region of interest" description="Disordered" evidence="1">
    <location>
        <begin position="127"/>
        <end position="156"/>
    </location>
</feature>
<feature type="compositionally biased region" description="Basic and acidic residues" evidence="1">
    <location>
        <begin position="432"/>
        <end position="441"/>
    </location>
</feature>
<feature type="region of interest" description="Disordered" evidence="1">
    <location>
        <begin position="177"/>
        <end position="482"/>
    </location>
</feature>
<feature type="region of interest" description="Disordered" evidence="1">
    <location>
        <begin position="22"/>
        <end position="50"/>
    </location>
</feature>